<evidence type="ECO:0000259" key="1">
    <source>
        <dbReference type="Pfam" id="PF17906"/>
    </source>
</evidence>
<dbReference type="EnsemblMetazoa" id="GPPI047226-RA">
    <property type="protein sequence ID" value="GPPI047226-PA"/>
    <property type="gene ID" value="GPPI047226"/>
</dbReference>
<protein>
    <recommendedName>
        <fullName evidence="1">Mos1 transposase HTH domain-containing protein</fullName>
    </recommendedName>
</protein>
<organism evidence="2 3">
    <name type="scientific">Glossina palpalis gambiensis</name>
    <dbReference type="NCBI Taxonomy" id="67801"/>
    <lineage>
        <taxon>Eukaryota</taxon>
        <taxon>Metazoa</taxon>
        <taxon>Ecdysozoa</taxon>
        <taxon>Arthropoda</taxon>
        <taxon>Hexapoda</taxon>
        <taxon>Insecta</taxon>
        <taxon>Pterygota</taxon>
        <taxon>Neoptera</taxon>
        <taxon>Endopterygota</taxon>
        <taxon>Diptera</taxon>
        <taxon>Brachycera</taxon>
        <taxon>Muscomorpha</taxon>
        <taxon>Hippoboscoidea</taxon>
        <taxon>Glossinidae</taxon>
        <taxon>Glossina</taxon>
    </lineage>
</organism>
<name>A0A1B0C2B5_9MUSC</name>
<dbReference type="Pfam" id="PF17906">
    <property type="entry name" value="HTH_48"/>
    <property type="match status" value="1"/>
</dbReference>
<reference evidence="3" key="1">
    <citation type="submission" date="2015-01" db="EMBL/GenBank/DDBJ databases">
        <authorList>
            <person name="Aksoy S."/>
            <person name="Warren W."/>
            <person name="Wilson R.K."/>
        </authorList>
    </citation>
    <scope>NUCLEOTIDE SEQUENCE [LARGE SCALE GENOMIC DNA]</scope>
    <source>
        <strain evidence="3">IAEA</strain>
    </source>
</reference>
<dbReference type="GO" id="GO:0046975">
    <property type="term" value="F:histone H3K36 methyltransferase activity"/>
    <property type="evidence" value="ECO:0007669"/>
    <property type="project" value="TreeGrafter"/>
</dbReference>
<dbReference type="VEuPathDB" id="VectorBase:GPPI047226"/>
<evidence type="ECO:0000313" key="3">
    <source>
        <dbReference type="Proteomes" id="UP000092460"/>
    </source>
</evidence>
<dbReference type="GO" id="GO:0044547">
    <property type="term" value="F:DNA topoisomerase binding"/>
    <property type="evidence" value="ECO:0007669"/>
    <property type="project" value="TreeGrafter"/>
</dbReference>
<proteinExistence type="predicted"/>
<dbReference type="GO" id="GO:0003697">
    <property type="term" value="F:single-stranded DNA binding"/>
    <property type="evidence" value="ECO:0007669"/>
    <property type="project" value="TreeGrafter"/>
</dbReference>
<reference evidence="2" key="2">
    <citation type="submission" date="2020-05" db="UniProtKB">
        <authorList>
            <consortium name="EnsemblMetazoa"/>
        </authorList>
    </citation>
    <scope>IDENTIFICATION</scope>
    <source>
        <strain evidence="2">IAEA</strain>
    </source>
</reference>
<dbReference type="GO" id="GO:0005634">
    <property type="term" value="C:nucleus"/>
    <property type="evidence" value="ECO:0007669"/>
    <property type="project" value="TreeGrafter"/>
</dbReference>
<dbReference type="InterPro" id="IPR052709">
    <property type="entry name" value="Transposase-MT_Hybrid"/>
</dbReference>
<feature type="domain" description="Mos1 transposase HTH" evidence="1">
    <location>
        <begin position="8"/>
        <end position="51"/>
    </location>
</feature>
<dbReference type="GO" id="GO:0003690">
    <property type="term" value="F:double-stranded DNA binding"/>
    <property type="evidence" value="ECO:0007669"/>
    <property type="project" value="TreeGrafter"/>
</dbReference>
<keyword evidence="3" id="KW-1185">Reference proteome</keyword>
<dbReference type="GO" id="GO:0042800">
    <property type="term" value="F:histone H3K4 methyltransferase activity"/>
    <property type="evidence" value="ECO:0007669"/>
    <property type="project" value="TreeGrafter"/>
</dbReference>
<dbReference type="PANTHER" id="PTHR46060:SF2">
    <property type="entry name" value="HISTONE-LYSINE N-METHYLTRANSFERASE SETMAR"/>
    <property type="match status" value="1"/>
</dbReference>
<dbReference type="InterPro" id="IPR041426">
    <property type="entry name" value="Mos1_HTH"/>
</dbReference>
<sequence>MSESKLPLRQCILYEFQKGSHTLDLKKKLYDVFGKHAVTVLTCQRWLAKIRLDDFSLKNKPKSGRPPVALLRDSKGIVRHELLERNDTGIDRYCARLDVLNKEIQPKRPSLNIRKCVIKKIRVDSNTHNRHVMLYHSEKRWKAAQSFCDINELLRELTISESRCGEYVEERAIISIIMHQPMMNVKSGTISNVIIYD</sequence>
<dbReference type="GO" id="GO:0015074">
    <property type="term" value="P:DNA integration"/>
    <property type="evidence" value="ECO:0007669"/>
    <property type="project" value="TreeGrafter"/>
</dbReference>
<dbReference type="AlphaFoldDB" id="A0A1B0C2B5"/>
<accession>A0A1B0C2B5</accession>
<dbReference type="GO" id="GO:0044774">
    <property type="term" value="P:mitotic DNA integrity checkpoint signaling"/>
    <property type="evidence" value="ECO:0007669"/>
    <property type="project" value="TreeGrafter"/>
</dbReference>
<dbReference type="GO" id="GO:0031297">
    <property type="term" value="P:replication fork processing"/>
    <property type="evidence" value="ECO:0007669"/>
    <property type="project" value="TreeGrafter"/>
</dbReference>
<dbReference type="GO" id="GO:0035861">
    <property type="term" value="C:site of double-strand break"/>
    <property type="evidence" value="ECO:0007669"/>
    <property type="project" value="TreeGrafter"/>
</dbReference>
<dbReference type="GO" id="GO:0006303">
    <property type="term" value="P:double-strand break repair via nonhomologous end joining"/>
    <property type="evidence" value="ECO:0007669"/>
    <property type="project" value="TreeGrafter"/>
</dbReference>
<evidence type="ECO:0000313" key="2">
    <source>
        <dbReference type="EnsemblMetazoa" id="GPPI047226-PA"/>
    </source>
</evidence>
<dbReference type="GO" id="GO:0000729">
    <property type="term" value="P:DNA double-strand break processing"/>
    <property type="evidence" value="ECO:0007669"/>
    <property type="project" value="TreeGrafter"/>
</dbReference>
<dbReference type="GO" id="GO:0000014">
    <property type="term" value="F:single-stranded DNA endodeoxyribonuclease activity"/>
    <property type="evidence" value="ECO:0007669"/>
    <property type="project" value="TreeGrafter"/>
</dbReference>
<dbReference type="PANTHER" id="PTHR46060">
    <property type="entry name" value="MARINER MOS1 TRANSPOSASE-LIKE PROTEIN"/>
    <property type="match status" value="1"/>
</dbReference>
<dbReference type="EMBL" id="JXJN01024437">
    <property type="status" value="NOT_ANNOTATED_CDS"/>
    <property type="molecule type" value="Genomic_DNA"/>
</dbReference>
<dbReference type="Gene3D" id="1.10.10.1450">
    <property type="match status" value="1"/>
</dbReference>
<dbReference type="Proteomes" id="UP000092460">
    <property type="component" value="Unassembled WGS sequence"/>
</dbReference>
<dbReference type="GO" id="GO:0000793">
    <property type="term" value="C:condensed chromosome"/>
    <property type="evidence" value="ECO:0007669"/>
    <property type="project" value="TreeGrafter"/>
</dbReference>
<dbReference type="STRING" id="67801.A0A1B0C2B5"/>